<dbReference type="Pfam" id="PF03471">
    <property type="entry name" value="CorC_HlyC"/>
    <property type="match status" value="1"/>
</dbReference>
<dbReference type="GO" id="GO:0005886">
    <property type="term" value="C:plasma membrane"/>
    <property type="evidence" value="ECO:0007669"/>
    <property type="project" value="TreeGrafter"/>
</dbReference>
<accession>A0A1L3ZTW6</accession>
<dbReference type="STRING" id="1921510.BSL82_06905"/>
<dbReference type="SUPFAM" id="SSF56176">
    <property type="entry name" value="FAD-binding/transporter-associated domain-like"/>
    <property type="match status" value="1"/>
</dbReference>
<keyword evidence="7" id="KW-1185">Reference proteome</keyword>
<dbReference type="Gene3D" id="3.30.465.10">
    <property type="match status" value="1"/>
</dbReference>
<evidence type="ECO:0000256" key="2">
    <source>
        <dbReference type="ARBA" id="ARBA00022737"/>
    </source>
</evidence>
<feature type="domain" description="CBS" evidence="5">
    <location>
        <begin position="142"/>
        <end position="202"/>
    </location>
</feature>
<keyword evidence="3 4" id="KW-0129">CBS domain</keyword>
<dbReference type="RefSeq" id="WP_072596620.1">
    <property type="nucleotide sequence ID" value="NZ_CP018221.1"/>
</dbReference>
<dbReference type="Gene3D" id="3.10.580.10">
    <property type="entry name" value="CBS-domain"/>
    <property type="match status" value="1"/>
</dbReference>
<evidence type="ECO:0000256" key="1">
    <source>
        <dbReference type="ARBA" id="ARBA00006446"/>
    </source>
</evidence>
<dbReference type="PANTHER" id="PTHR22777">
    <property type="entry name" value="HEMOLYSIN-RELATED"/>
    <property type="match status" value="1"/>
</dbReference>
<dbReference type="CDD" id="cd04590">
    <property type="entry name" value="CBS_pair_CorC_HlyC_assoc"/>
    <property type="match status" value="1"/>
</dbReference>
<dbReference type="SMART" id="SM00116">
    <property type="entry name" value="CBS"/>
    <property type="match status" value="2"/>
</dbReference>
<dbReference type="GO" id="GO:0050660">
    <property type="term" value="F:flavin adenine dinucleotide binding"/>
    <property type="evidence" value="ECO:0007669"/>
    <property type="project" value="InterPro"/>
</dbReference>
<dbReference type="SUPFAM" id="SSF54631">
    <property type="entry name" value="CBS-domain pair"/>
    <property type="match status" value="1"/>
</dbReference>
<dbReference type="InterPro" id="IPR044751">
    <property type="entry name" value="Ion_transp-like_CBS"/>
</dbReference>
<dbReference type="KEGG" id="sphj:BSL82_06905"/>
<dbReference type="OrthoDB" id="9797674at2"/>
<protein>
    <submittedName>
        <fullName evidence="6">Magnesium/cobalt efflux protein</fullName>
    </submittedName>
</protein>
<dbReference type="InterPro" id="IPR046342">
    <property type="entry name" value="CBS_dom_sf"/>
</dbReference>
<sequence>MSEESRSSDAGGRFWQGLRALLLGNDHEITLRDQIEEAIEEHDENGGGQGDLSLVERQMLKNLLHFGERRVIDVAVPRSDIIAFDDAGSFADLVALFREAGHSRIPVFTGSLDEVQGMIHVRDVYAHLADPAHGPDPTVESLMRPVIFVPESMGVLDLLARMRAERTHLAIVVDEYGGTDGIVTIEDLVEEIVGDIEDEHDEAVAGTIQPMDGGLFEADARASLEDVAEQVDARLVDEEGEVDTLGGLTFLLAGRVPVVGEIVEHPTGWQLEVIKGDSRHIERLRLHPPVAASEVEA</sequence>
<organism evidence="6 7">
    <name type="scientific">Tardibacter chloracetimidivorans</name>
    <dbReference type="NCBI Taxonomy" id="1921510"/>
    <lineage>
        <taxon>Bacteria</taxon>
        <taxon>Pseudomonadati</taxon>
        <taxon>Pseudomonadota</taxon>
        <taxon>Alphaproteobacteria</taxon>
        <taxon>Sphingomonadales</taxon>
        <taxon>Sphingomonadaceae</taxon>
        <taxon>Tardibacter</taxon>
    </lineage>
</organism>
<dbReference type="PROSITE" id="PS51371">
    <property type="entry name" value="CBS"/>
    <property type="match status" value="2"/>
</dbReference>
<dbReference type="Proteomes" id="UP000182063">
    <property type="component" value="Chromosome"/>
</dbReference>
<dbReference type="InterPro" id="IPR000644">
    <property type="entry name" value="CBS_dom"/>
</dbReference>
<dbReference type="SMART" id="SM01091">
    <property type="entry name" value="CorC_HlyC"/>
    <property type="match status" value="1"/>
</dbReference>
<keyword evidence="2" id="KW-0677">Repeat</keyword>
<reference evidence="7" key="1">
    <citation type="submission" date="2016-11" db="EMBL/GenBank/DDBJ databases">
        <title>Complete Genome Sequence of alachlor-degrading Sphingomonas sp. strain JJ-A5.</title>
        <authorList>
            <person name="Lee H."/>
            <person name="Ka J.-O."/>
        </authorList>
    </citation>
    <scope>NUCLEOTIDE SEQUENCE [LARGE SCALE GENOMIC DNA]</scope>
    <source>
        <strain evidence="7">JJ-A5</strain>
    </source>
</reference>
<proteinExistence type="inferred from homology"/>
<gene>
    <name evidence="6" type="ORF">BSL82_06905</name>
</gene>
<evidence type="ECO:0000256" key="3">
    <source>
        <dbReference type="ARBA" id="ARBA00023122"/>
    </source>
</evidence>
<name>A0A1L3ZTW6_9SPHN</name>
<evidence type="ECO:0000256" key="4">
    <source>
        <dbReference type="PROSITE-ProRule" id="PRU00703"/>
    </source>
</evidence>
<dbReference type="FunFam" id="3.10.580.10:FF:000002">
    <property type="entry name" value="Magnesium/cobalt efflux protein CorC"/>
    <property type="match status" value="1"/>
</dbReference>
<evidence type="ECO:0000313" key="6">
    <source>
        <dbReference type="EMBL" id="API59068.1"/>
    </source>
</evidence>
<dbReference type="InterPro" id="IPR036318">
    <property type="entry name" value="FAD-bd_PCMH-like_sf"/>
</dbReference>
<dbReference type="EMBL" id="CP018221">
    <property type="protein sequence ID" value="API59068.1"/>
    <property type="molecule type" value="Genomic_DNA"/>
</dbReference>
<dbReference type="AlphaFoldDB" id="A0A1L3ZTW6"/>
<dbReference type="Pfam" id="PF00571">
    <property type="entry name" value="CBS"/>
    <property type="match status" value="2"/>
</dbReference>
<dbReference type="InterPro" id="IPR005170">
    <property type="entry name" value="Transptr-assoc_dom"/>
</dbReference>
<feature type="domain" description="CBS" evidence="5">
    <location>
        <begin position="75"/>
        <end position="137"/>
    </location>
</feature>
<dbReference type="PANTHER" id="PTHR22777:SF27">
    <property type="entry name" value="MAGNESIUM AND COBALT EFFLUX PROTEIN CORC"/>
    <property type="match status" value="1"/>
</dbReference>
<evidence type="ECO:0000313" key="7">
    <source>
        <dbReference type="Proteomes" id="UP000182063"/>
    </source>
</evidence>
<evidence type="ECO:0000259" key="5">
    <source>
        <dbReference type="PROSITE" id="PS51371"/>
    </source>
</evidence>
<dbReference type="InterPro" id="IPR016169">
    <property type="entry name" value="FAD-bd_PCMH_sub2"/>
</dbReference>
<comment type="similarity">
    <text evidence="1">Belongs to the UPF0053 family. Hemolysin C subfamily.</text>
</comment>